<dbReference type="InterPro" id="IPR029026">
    <property type="entry name" value="tRNA_m1G_MTases_N"/>
</dbReference>
<dbReference type="InterPro" id="IPR001537">
    <property type="entry name" value="SpoU_MeTrfase"/>
</dbReference>
<dbReference type="OrthoDB" id="9794400at2"/>
<evidence type="ECO:0000313" key="4">
    <source>
        <dbReference type="EMBL" id="QCK16370.1"/>
    </source>
</evidence>
<dbReference type="AlphaFoldDB" id="A0A4D7JS79"/>
<dbReference type="Gene3D" id="3.40.1280.10">
    <property type="match status" value="1"/>
</dbReference>
<reference evidence="4 5" key="1">
    <citation type="submission" date="2018-04" db="EMBL/GenBank/DDBJ databases">
        <title>Complete genome uncultured novel isolate.</title>
        <authorList>
            <person name="Merlino G."/>
        </authorList>
    </citation>
    <scope>NUCLEOTIDE SEQUENCE [LARGE SCALE GENOMIC DNA]</scope>
    <source>
        <strain evidence="5">R1DC9</strain>
    </source>
</reference>
<keyword evidence="2" id="KW-0808">Transferase</keyword>
<feature type="domain" description="tRNA/rRNA methyltransferase SpoU type" evidence="3">
    <location>
        <begin position="18"/>
        <end position="126"/>
    </location>
</feature>
<accession>A0A4D7JS79</accession>
<dbReference type="InterPro" id="IPR029028">
    <property type="entry name" value="Alpha/beta_knot_MTases"/>
</dbReference>
<dbReference type="GO" id="GO:0032259">
    <property type="term" value="P:methylation"/>
    <property type="evidence" value="ECO:0007669"/>
    <property type="project" value="UniProtKB-KW"/>
</dbReference>
<dbReference type="GO" id="GO:0006396">
    <property type="term" value="P:RNA processing"/>
    <property type="evidence" value="ECO:0007669"/>
    <property type="project" value="InterPro"/>
</dbReference>
<dbReference type="Proteomes" id="UP000298616">
    <property type="component" value="Chromosome"/>
</dbReference>
<dbReference type="GO" id="GO:0008173">
    <property type="term" value="F:RNA methyltransferase activity"/>
    <property type="evidence" value="ECO:0007669"/>
    <property type="project" value="InterPro"/>
</dbReference>
<dbReference type="EMBL" id="CP028923">
    <property type="protein sequence ID" value="QCK16370.1"/>
    <property type="molecule type" value="Genomic_DNA"/>
</dbReference>
<dbReference type="RefSeq" id="WP_137091959.1">
    <property type="nucleotide sequence ID" value="NZ_CP028923.1"/>
</dbReference>
<keyword evidence="1" id="KW-0489">Methyltransferase</keyword>
<dbReference type="PANTHER" id="PTHR46429:SF1">
    <property type="entry name" value="23S RRNA (GUANOSINE-2'-O-)-METHYLTRANSFERASE RLMB"/>
    <property type="match status" value="1"/>
</dbReference>
<dbReference type="Pfam" id="PF00588">
    <property type="entry name" value="SpoU_methylase"/>
    <property type="match status" value="1"/>
</dbReference>
<name>A0A4D7JS79_9BACT</name>
<evidence type="ECO:0000256" key="2">
    <source>
        <dbReference type="ARBA" id="ARBA00022679"/>
    </source>
</evidence>
<dbReference type="KEGG" id="fpf:DCC35_17325"/>
<dbReference type="SUPFAM" id="SSF75217">
    <property type="entry name" value="alpha/beta knot"/>
    <property type="match status" value="1"/>
</dbReference>
<evidence type="ECO:0000313" key="5">
    <source>
        <dbReference type="Proteomes" id="UP000298616"/>
    </source>
</evidence>
<keyword evidence="5" id="KW-1185">Reference proteome</keyword>
<dbReference type="PANTHER" id="PTHR46429">
    <property type="entry name" value="23S RRNA (GUANOSINE-2'-O-)-METHYLTRANSFERASE RLMB"/>
    <property type="match status" value="1"/>
</dbReference>
<protein>
    <recommendedName>
        <fullName evidence="3">tRNA/rRNA methyltransferase SpoU type domain-containing protein</fullName>
    </recommendedName>
</protein>
<evidence type="ECO:0000256" key="1">
    <source>
        <dbReference type="ARBA" id="ARBA00022603"/>
    </source>
</evidence>
<dbReference type="GO" id="GO:0005829">
    <property type="term" value="C:cytosol"/>
    <property type="evidence" value="ECO:0007669"/>
    <property type="project" value="TreeGrafter"/>
</dbReference>
<dbReference type="InterPro" id="IPR004441">
    <property type="entry name" value="rRNA_MeTrfase_TrmH"/>
</dbReference>
<sequence length="137" mass="15881">MKQLNHQETPIKNHDNQIVLICDDVENADNIGMILRVADGFGVQKVMFKSETKELSKKSKRVSRSAYERIEFEFLSSLGQHINDYKEAGYHIVAVELTNESIDLRKFDCGAMDKIVIIIGNESRGYLQIFWHYVMRQ</sequence>
<dbReference type="GO" id="GO:0003723">
    <property type="term" value="F:RNA binding"/>
    <property type="evidence" value="ECO:0007669"/>
    <property type="project" value="InterPro"/>
</dbReference>
<gene>
    <name evidence="4" type="ORF">DCC35_17325</name>
</gene>
<organism evidence="4 5">
    <name type="scientific">Mangrovivirga cuniculi</name>
    <dbReference type="NCBI Taxonomy" id="2715131"/>
    <lineage>
        <taxon>Bacteria</taxon>
        <taxon>Pseudomonadati</taxon>
        <taxon>Bacteroidota</taxon>
        <taxon>Cytophagia</taxon>
        <taxon>Cytophagales</taxon>
        <taxon>Mangrovivirgaceae</taxon>
        <taxon>Mangrovivirga</taxon>
    </lineage>
</organism>
<proteinExistence type="predicted"/>
<evidence type="ECO:0000259" key="3">
    <source>
        <dbReference type="Pfam" id="PF00588"/>
    </source>
</evidence>